<proteinExistence type="predicted"/>
<feature type="signal peptide" evidence="2">
    <location>
        <begin position="1"/>
        <end position="21"/>
    </location>
</feature>
<keyword evidence="2" id="KW-0732">Signal</keyword>
<evidence type="ECO:0000313" key="4">
    <source>
        <dbReference type="Proteomes" id="UP000486351"/>
    </source>
</evidence>
<dbReference type="Proteomes" id="UP000486351">
    <property type="component" value="Unassembled WGS sequence"/>
</dbReference>
<name>A0A6G0RTK1_9STRA</name>
<comment type="caution">
    <text evidence="3">The sequence shown here is derived from an EMBL/GenBank/DDBJ whole genome shotgun (WGS) entry which is preliminary data.</text>
</comment>
<accession>A0A6G0RTK1</accession>
<reference evidence="3 4" key="1">
    <citation type="submission" date="2018-09" db="EMBL/GenBank/DDBJ databases">
        <title>Genomic investigation of the strawberry pathogen Phytophthora fragariae indicates pathogenicity is determined by transcriptional variation in three key races.</title>
        <authorList>
            <person name="Adams T.M."/>
            <person name="Armitage A.D."/>
            <person name="Sobczyk M.K."/>
            <person name="Bates H.J."/>
            <person name="Dunwell J.M."/>
            <person name="Nellist C.F."/>
            <person name="Harrison R.J."/>
        </authorList>
    </citation>
    <scope>NUCLEOTIDE SEQUENCE [LARGE SCALE GENOMIC DNA]</scope>
    <source>
        <strain evidence="3 4">NOV-77</strain>
    </source>
</reference>
<protein>
    <recommendedName>
        <fullName evidence="5">RxLR effector protein</fullName>
    </recommendedName>
</protein>
<organism evidence="3 4">
    <name type="scientific">Phytophthora fragariae</name>
    <dbReference type="NCBI Taxonomy" id="53985"/>
    <lineage>
        <taxon>Eukaryota</taxon>
        <taxon>Sar</taxon>
        <taxon>Stramenopiles</taxon>
        <taxon>Oomycota</taxon>
        <taxon>Peronosporomycetes</taxon>
        <taxon>Peronosporales</taxon>
        <taxon>Peronosporaceae</taxon>
        <taxon>Phytophthora</taxon>
    </lineage>
</organism>
<sequence>MRRRETIPVLCSCVLPIAATATCCLTAGEDSHPLYGYSGVESNWRLQANRATADSTTDDTKQGLPVDAEKVSSTPASPP</sequence>
<dbReference type="AlphaFoldDB" id="A0A6G0RTK1"/>
<gene>
    <name evidence="3" type="ORF">PF008_g10492</name>
</gene>
<evidence type="ECO:0008006" key="5">
    <source>
        <dbReference type="Google" id="ProtNLM"/>
    </source>
</evidence>
<dbReference type="EMBL" id="QXFY01000530">
    <property type="protein sequence ID" value="KAE9341740.1"/>
    <property type="molecule type" value="Genomic_DNA"/>
</dbReference>
<evidence type="ECO:0000313" key="3">
    <source>
        <dbReference type="EMBL" id="KAE9341740.1"/>
    </source>
</evidence>
<evidence type="ECO:0000256" key="1">
    <source>
        <dbReference type="SAM" id="MobiDB-lite"/>
    </source>
</evidence>
<feature type="region of interest" description="Disordered" evidence="1">
    <location>
        <begin position="50"/>
        <end position="79"/>
    </location>
</feature>
<evidence type="ECO:0000256" key="2">
    <source>
        <dbReference type="SAM" id="SignalP"/>
    </source>
</evidence>
<feature type="chain" id="PRO_5026016933" description="RxLR effector protein" evidence="2">
    <location>
        <begin position="22"/>
        <end position="79"/>
    </location>
</feature>